<protein>
    <submittedName>
        <fullName evidence="6">RNAse P Rpr2/Rpp21/SNM1 subunit domain-containing protein</fullName>
    </submittedName>
</protein>
<evidence type="ECO:0000256" key="3">
    <source>
        <dbReference type="ARBA" id="ARBA00022833"/>
    </source>
</evidence>
<dbReference type="PANTHER" id="PTHR14742:SF0">
    <property type="entry name" value="RIBONUCLEASE P PROTEIN SUBUNIT P21"/>
    <property type="match status" value="1"/>
</dbReference>
<organism evidence="6 7">
    <name type="scientific">Neohortaea acidophila</name>
    <dbReference type="NCBI Taxonomy" id="245834"/>
    <lineage>
        <taxon>Eukaryota</taxon>
        <taxon>Fungi</taxon>
        <taxon>Dikarya</taxon>
        <taxon>Ascomycota</taxon>
        <taxon>Pezizomycotina</taxon>
        <taxon>Dothideomycetes</taxon>
        <taxon>Dothideomycetidae</taxon>
        <taxon>Mycosphaerellales</taxon>
        <taxon>Teratosphaeriaceae</taxon>
        <taxon>Neohortaea</taxon>
    </lineage>
</organism>
<evidence type="ECO:0000313" key="6">
    <source>
        <dbReference type="EMBL" id="KAF2479375.1"/>
    </source>
</evidence>
<dbReference type="GO" id="GO:0005655">
    <property type="term" value="C:nucleolar ribonuclease P complex"/>
    <property type="evidence" value="ECO:0007669"/>
    <property type="project" value="TreeGrafter"/>
</dbReference>
<dbReference type="InterPro" id="IPR007175">
    <property type="entry name" value="Rpr2/Snm1/Rpp21"/>
</dbReference>
<sequence length="197" mass="20815">MAKGKAGDGAPNKHLRARVAYLHQVATYLTSQTGVTANRENDSAATLEDGNPGIQDSARTSSITVRNINGRGKPNLIGPSSDSNTLPVARSSPLSSGSRLSSHLKQVARKSQIRLDHNTKHSICKRCSTVLVDGSSCQAFVENRSKDQKKAHANVAVKQCGVCGAQKRWPVGATRQSKASTRRGNAGNDNADPMSAG</sequence>
<evidence type="ECO:0000256" key="1">
    <source>
        <dbReference type="ARBA" id="ARBA00022694"/>
    </source>
</evidence>
<keyword evidence="2" id="KW-0479">Metal-binding</keyword>
<evidence type="ECO:0000256" key="2">
    <source>
        <dbReference type="ARBA" id="ARBA00022723"/>
    </source>
</evidence>
<dbReference type="PANTHER" id="PTHR14742">
    <property type="entry name" value="RIBONUCLEASE P SUBUNIT P21"/>
    <property type="match status" value="1"/>
</dbReference>
<reference evidence="6" key="1">
    <citation type="journal article" date="2020" name="Stud. Mycol.">
        <title>101 Dothideomycetes genomes: a test case for predicting lifestyles and emergence of pathogens.</title>
        <authorList>
            <person name="Haridas S."/>
            <person name="Albert R."/>
            <person name="Binder M."/>
            <person name="Bloem J."/>
            <person name="Labutti K."/>
            <person name="Salamov A."/>
            <person name="Andreopoulos B."/>
            <person name="Baker S."/>
            <person name="Barry K."/>
            <person name="Bills G."/>
            <person name="Bluhm B."/>
            <person name="Cannon C."/>
            <person name="Castanera R."/>
            <person name="Culley D."/>
            <person name="Daum C."/>
            <person name="Ezra D."/>
            <person name="Gonzalez J."/>
            <person name="Henrissat B."/>
            <person name="Kuo A."/>
            <person name="Liang C."/>
            <person name="Lipzen A."/>
            <person name="Lutzoni F."/>
            <person name="Magnuson J."/>
            <person name="Mondo S."/>
            <person name="Nolan M."/>
            <person name="Ohm R."/>
            <person name="Pangilinan J."/>
            <person name="Park H.-J."/>
            <person name="Ramirez L."/>
            <person name="Alfaro M."/>
            <person name="Sun H."/>
            <person name="Tritt A."/>
            <person name="Yoshinaga Y."/>
            <person name="Zwiers L.-H."/>
            <person name="Turgeon B."/>
            <person name="Goodwin S."/>
            <person name="Spatafora J."/>
            <person name="Crous P."/>
            <person name="Grigoriev I."/>
        </authorList>
    </citation>
    <scope>NUCLEOTIDE SEQUENCE</scope>
    <source>
        <strain evidence="6">CBS 113389</strain>
    </source>
</reference>
<dbReference type="AlphaFoldDB" id="A0A6A6PHI2"/>
<feature type="compositionally biased region" description="Low complexity" evidence="5">
    <location>
        <begin position="90"/>
        <end position="101"/>
    </location>
</feature>
<dbReference type="EMBL" id="MU001641">
    <property type="protein sequence ID" value="KAF2479375.1"/>
    <property type="molecule type" value="Genomic_DNA"/>
</dbReference>
<name>A0A6A6PHI2_9PEZI</name>
<evidence type="ECO:0000313" key="7">
    <source>
        <dbReference type="Proteomes" id="UP000799767"/>
    </source>
</evidence>
<dbReference type="GO" id="GO:0046872">
    <property type="term" value="F:metal ion binding"/>
    <property type="evidence" value="ECO:0007669"/>
    <property type="project" value="UniProtKB-KW"/>
</dbReference>
<accession>A0A6A6PHI2</accession>
<keyword evidence="7" id="KW-1185">Reference proteome</keyword>
<keyword evidence="3" id="KW-0862">Zinc</keyword>
<dbReference type="Gene3D" id="6.20.50.20">
    <property type="match status" value="1"/>
</dbReference>
<evidence type="ECO:0000256" key="5">
    <source>
        <dbReference type="SAM" id="MobiDB-lite"/>
    </source>
</evidence>
<dbReference type="OrthoDB" id="128536at2759"/>
<keyword evidence="1" id="KW-0819">tRNA processing</keyword>
<dbReference type="Pfam" id="PF04032">
    <property type="entry name" value="Rpr2"/>
    <property type="match status" value="1"/>
</dbReference>
<feature type="region of interest" description="Disordered" evidence="5">
    <location>
        <begin position="33"/>
        <end position="105"/>
    </location>
</feature>
<dbReference type="Proteomes" id="UP000799767">
    <property type="component" value="Unassembled WGS sequence"/>
</dbReference>
<feature type="region of interest" description="Disordered" evidence="5">
    <location>
        <begin position="171"/>
        <end position="197"/>
    </location>
</feature>
<evidence type="ECO:0000256" key="4">
    <source>
        <dbReference type="ARBA" id="ARBA00038402"/>
    </source>
</evidence>
<comment type="similarity">
    <text evidence="4">Belongs to the eukaryotic/archaeal RNase P protein component 4 family.</text>
</comment>
<feature type="compositionally biased region" description="Polar residues" evidence="5">
    <location>
        <begin position="57"/>
        <end position="67"/>
    </location>
</feature>
<dbReference type="GeneID" id="54475634"/>
<gene>
    <name evidence="6" type="ORF">BDY17DRAFT_303756</name>
</gene>
<dbReference type="RefSeq" id="XP_033585945.1">
    <property type="nucleotide sequence ID" value="XM_033734632.1"/>
</dbReference>
<proteinExistence type="inferred from homology"/>
<dbReference type="GO" id="GO:0008033">
    <property type="term" value="P:tRNA processing"/>
    <property type="evidence" value="ECO:0007669"/>
    <property type="project" value="UniProtKB-KW"/>
</dbReference>
<feature type="compositionally biased region" description="Polar residues" evidence="5">
    <location>
        <begin position="174"/>
        <end position="183"/>
    </location>
</feature>